<evidence type="ECO:0000313" key="3">
    <source>
        <dbReference type="Proteomes" id="UP000214646"/>
    </source>
</evidence>
<sequence>MQVPLQAVPNQTLTVILDNNTWAVTLKTVEDTTVVSLTLNNTDLLDSARAVAGALIIPSQYEESGNFLFLSSNNQLPYYTQFGVTQSLVYVSAAELAVFRTPPAPPITAADFNPIAALPLRFAPQGYM</sequence>
<evidence type="ECO:0000259" key="1">
    <source>
        <dbReference type="Pfam" id="PF22479"/>
    </source>
</evidence>
<organism evidence="2 3">
    <name type="scientific">Fimbriiglobus ruber</name>
    <dbReference type="NCBI Taxonomy" id="1908690"/>
    <lineage>
        <taxon>Bacteria</taxon>
        <taxon>Pseudomonadati</taxon>
        <taxon>Planctomycetota</taxon>
        <taxon>Planctomycetia</taxon>
        <taxon>Gemmatales</taxon>
        <taxon>Gemmataceae</taxon>
        <taxon>Fimbriiglobus</taxon>
    </lineage>
</organism>
<comment type="caution">
    <text evidence="2">The sequence shown here is derived from an EMBL/GenBank/DDBJ whole genome shotgun (WGS) entry which is preliminary data.</text>
</comment>
<evidence type="ECO:0000313" key="2">
    <source>
        <dbReference type="EMBL" id="OWK36894.1"/>
    </source>
</evidence>
<accession>A0A225DB69</accession>
<feature type="domain" description="Cyanophage baseplate Pam3 plug gp18" evidence="1">
    <location>
        <begin position="2"/>
        <end position="92"/>
    </location>
</feature>
<protein>
    <submittedName>
        <fullName evidence="2">Phage protein</fullName>
    </submittedName>
</protein>
<dbReference type="AlphaFoldDB" id="A0A225DB69"/>
<name>A0A225DB69_9BACT</name>
<reference evidence="3" key="1">
    <citation type="submission" date="2017-06" db="EMBL/GenBank/DDBJ databases">
        <title>Genome analysis of Fimbriiglobus ruber SP5, the first member of the order Planctomycetales with confirmed chitinolytic capability.</title>
        <authorList>
            <person name="Ravin N.V."/>
            <person name="Rakitin A.L."/>
            <person name="Ivanova A.A."/>
            <person name="Beletsky A.V."/>
            <person name="Kulichevskaya I.S."/>
            <person name="Mardanov A.V."/>
            <person name="Dedysh S.N."/>
        </authorList>
    </citation>
    <scope>NUCLEOTIDE SEQUENCE [LARGE SCALE GENOMIC DNA]</scope>
    <source>
        <strain evidence="3">SP5</strain>
    </source>
</reference>
<dbReference type="EMBL" id="NIDE01000016">
    <property type="protein sequence ID" value="OWK36894.1"/>
    <property type="molecule type" value="Genomic_DNA"/>
</dbReference>
<dbReference type="Proteomes" id="UP000214646">
    <property type="component" value="Unassembled WGS sequence"/>
</dbReference>
<dbReference type="Pfam" id="PF22479">
    <property type="entry name" value="Pam3_gp18"/>
    <property type="match status" value="1"/>
</dbReference>
<gene>
    <name evidence="2" type="ORF">FRUB_07946</name>
</gene>
<dbReference type="InterPro" id="IPR054252">
    <property type="entry name" value="Pam3_gp18"/>
</dbReference>
<keyword evidence="3" id="KW-1185">Reference proteome</keyword>
<proteinExistence type="predicted"/>